<dbReference type="EMBL" id="WNHN01001049">
    <property type="protein sequence ID" value="MTV78348.1"/>
    <property type="molecule type" value="Genomic_DNA"/>
</dbReference>
<sequence length="67" mass="7129">MEGWLDGRLVVTGNPSAGTLSEKLFIGNTNDGENVNAYGEAFKVFNRALNGDEIAAEMQCVVPLNVA</sequence>
<protein>
    <submittedName>
        <fullName evidence="1">Uncharacterized protein</fullName>
    </submittedName>
</protein>
<dbReference type="Proteomes" id="UP000729182">
    <property type="component" value="Unassembled WGS sequence"/>
</dbReference>
<dbReference type="AlphaFoldDB" id="A0AAW9W9K1"/>
<feature type="non-terminal residue" evidence="1">
    <location>
        <position position="67"/>
    </location>
</feature>
<comment type="caution">
    <text evidence="1">The sequence shown here is derived from an EMBL/GenBank/DDBJ whole genome shotgun (WGS) entry which is preliminary data.</text>
</comment>
<proteinExistence type="predicted"/>
<dbReference type="RefSeq" id="WP_155459137.1">
    <property type="nucleotide sequence ID" value="NZ_WNHN01001049.1"/>
</dbReference>
<evidence type="ECO:0000313" key="2">
    <source>
        <dbReference type="Proteomes" id="UP000729182"/>
    </source>
</evidence>
<dbReference type="Gene3D" id="2.60.120.200">
    <property type="match status" value="1"/>
</dbReference>
<gene>
    <name evidence="1" type="ORF">GM535_14150</name>
</gene>
<name>A0AAW9W9K1_STREE</name>
<reference evidence="1" key="1">
    <citation type="submission" date="2019-11" db="EMBL/GenBank/DDBJ databases">
        <title>Growth characteristics of pneumococcus vary with the chemical composition of the capsule and with environmental conditions.</title>
        <authorList>
            <person name="Tothpal A."/>
            <person name="Desobry K."/>
            <person name="Joshi S."/>
            <person name="Wyllie A.L."/>
            <person name="Weinberger D.M."/>
        </authorList>
    </citation>
    <scope>NUCLEOTIDE SEQUENCE</scope>
    <source>
        <strain evidence="1">Pnumococcus10A</strain>
    </source>
</reference>
<evidence type="ECO:0000313" key="1">
    <source>
        <dbReference type="EMBL" id="MTV78348.1"/>
    </source>
</evidence>
<organism evidence="1 2">
    <name type="scientific">Streptococcus pneumoniae</name>
    <dbReference type="NCBI Taxonomy" id="1313"/>
    <lineage>
        <taxon>Bacteria</taxon>
        <taxon>Bacillati</taxon>
        <taxon>Bacillota</taxon>
        <taxon>Bacilli</taxon>
        <taxon>Lactobacillales</taxon>
        <taxon>Streptococcaceae</taxon>
        <taxon>Streptococcus</taxon>
    </lineage>
</organism>
<accession>A0AAW9W9K1</accession>